<dbReference type="RefSeq" id="WP_013184747.1">
    <property type="nucleotide sequence ID" value="NC_014228.1"/>
</dbReference>
<name>D3VJX2_XENNA</name>
<dbReference type="GO" id="GO:0006355">
    <property type="term" value="P:regulation of DNA-templated transcription"/>
    <property type="evidence" value="ECO:0007669"/>
    <property type="project" value="InterPro"/>
</dbReference>
<sequence length="231" mass="27272">MSLSCKNNESYLKGLVAMMEHLSDPWGIKDSESRHIYMNKAAYLYTNTPEYFDIEGKFDYEFPTDWSDVQFSQDLKEHDRRTKKLQDRVSIIETHYWYGKDSLAPFISEKYPVYSDDKTCIGIVWNAKPLNSLSPLKYINRQKPSVLTTEATINLFTQGELDIIFLMLQRHSSKEIAKIYNISHRTIENRIYNIYQKANVHSIQQFEEFCRHSQLDSYIPERLITKGILFI</sequence>
<dbReference type="InterPro" id="IPR016032">
    <property type="entry name" value="Sig_transdc_resp-reg_C-effctor"/>
</dbReference>
<evidence type="ECO:0000313" key="4">
    <source>
        <dbReference type="Proteomes" id="UP000008075"/>
    </source>
</evidence>
<dbReference type="InterPro" id="IPR036388">
    <property type="entry name" value="WH-like_DNA-bd_sf"/>
</dbReference>
<dbReference type="GeneID" id="24902887"/>
<dbReference type="EMBL" id="FN667742">
    <property type="protein sequence ID" value="CBJ91031.1"/>
    <property type="molecule type" value="Genomic_DNA"/>
</dbReference>
<evidence type="ECO:0000313" key="3">
    <source>
        <dbReference type="EMBL" id="CBJ91031.1"/>
    </source>
</evidence>
<dbReference type="AlphaFoldDB" id="D3VJX2"/>
<gene>
    <name evidence="3" type="ordered locus">XNC1_2977</name>
</gene>
<organism evidence="3 4">
    <name type="scientific">Xenorhabdus nematophila (strain ATCC 19061 / DSM 3370 / CCUG 14189 / LMG 1036 / NCIMB 9965 / AN6)</name>
    <dbReference type="NCBI Taxonomy" id="406817"/>
    <lineage>
        <taxon>Bacteria</taxon>
        <taxon>Pseudomonadati</taxon>
        <taxon>Pseudomonadota</taxon>
        <taxon>Gammaproteobacteria</taxon>
        <taxon>Enterobacterales</taxon>
        <taxon>Morganellaceae</taxon>
        <taxon>Xenorhabdus</taxon>
    </lineage>
</organism>
<dbReference type="eggNOG" id="COG2197">
    <property type="taxonomic scope" value="Bacteria"/>
</dbReference>
<dbReference type="KEGG" id="xne:XNC1_2977"/>
<dbReference type="SUPFAM" id="SSF46894">
    <property type="entry name" value="C-terminal effector domain of the bipartite response regulators"/>
    <property type="match status" value="1"/>
</dbReference>
<dbReference type="InterPro" id="IPR013656">
    <property type="entry name" value="PAS_4"/>
</dbReference>
<dbReference type="Pfam" id="PF00196">
    <property type="entry name" value="GerE"/>
    <property type="match status" value="1"/>
</dbReference>
<protein>
    <submittedName>
        <fullName evidence="3">LuxR-family transcriptional regulator</fullName>
    </submittedName>
</protein>
<keyword evidence="4" id="KW-1185">Reference proteome</keyword>
<reference evidence="3 4" key="1">
    <citation type="journal article" date="2011" name="PLoS ONE">
        <title>The entomopathogenic bacterial endosymbionts xenorhabdus and photorhabdus: convergent lifestyles from divergent genomes.</title>
        <authorList>
            <person name="Chaston J.M."/>
            <person name="Suen G."/>
            <person name="Tucker S.L."/>
            <person name="Andersen A.W."/>
            <person name="Bhasin A."/>
            <person name="Bode E."/>
            <person name="Bode H.B."/>
            <person name="Brachmann A.O."/>
            <person name="Cowles C.E."/>
            <person name="Cowles K.N."/>
            <person name="Darby C."/>
            <person name="de Leon L."/>
            <person name="Drace K."/>
            <person name="Du Z."/>
            <person name="Givaudan A."/>
            <person name="Herbert Tran E.E."/>
            <person name="Jewell K.A."/>
            <person name="Knack J.J."/>
            <person name="Krasomil-Osterfeld K.C."/>
            <person name="Kukor R."/>
            <person name="Lanois A."/>
            <person name="Latreille P."/>
            <person name="Leimgruber N.K."/>
            <person name="Lipke C.M."/>
            <person name="Liu R."/>
            <person name="Lu X."/>
            <person name="Martens E.C."/>
            <person name="Marri P.R."/>
            <person name="Medigue C."/>
            <person name="Menard M.L."/>
            <person name="Miller N.M."/>
            <person name="Morales-Soto N."/>
            <person name="Norton S."/>
            <person name="Ogier J.C."/>
            <person name="Orchard S.S."/>
            <person name="Park D."/>
            <person name="Park Y."/>
            <person name="Qurollo B.A."/>
            <person name="Sugar D.R."/>
            <person name="Richards G.R."/>
            <person name="Rouy Z."/>
            <person name="Slominski B."/>
            <person name="Slominski K."/>
            <person name="Snyder H."/>
            <person name="Tjaden B.C."/>
            <person name="van der Hoeven R."/>
            <person name="Welch R.D."/>
            <person name="Wheeler C."/>
            <person name="Xiang B."/>
            <person name="Barbazuk B."/>
            <person name="Gaudriault S."/>
            <person name="Goodner B."/>
            <person name="Slater S.C."/>
            <person name="Forst S."/>
            <person name="Goldman B.S."/>
            <person name="Goodrich-Blair H."/>
        </authorList>
    </citation>
    <scope>NUCLEOTIDE SEQUENCE [LARGE SCALE GENOMIC DNA]</scope>
    <source>
        <strain evidence="4">ATCC 19061 / DSM 3370 / CCUG 14189 / LMG 1036 / NCIMB 9965 / AN6</strain>
    </source>
</reference>
<dbReference type="InterPro" id="IPR000792">
    <property type="entry name" value="Tscrpt_reg_LuxR_C"/>
</dbReference>
<dbReference type="Gene3D" id="1.10.10.10">
    <property type="entry name" value="Winged helix-like DNA-binding domain superfamily/Winged helix DNA-binding domain"/>
    <property type="match status" value="1"/>
</dbReference>
<dbReference type="CDD" id="cd06170">
    <property type="entry name" value="LuxR_C_like"/>
    <property type="match status" value="1"/>
</dbReference>
<dbReference type="Pfam" id="PF08448">
    <property type="entry name" value="PAS_4"/>
    <property type="match status" value="1"/>
</dbReference>
<feature type="domain" description="HTH luxR-type" evidence="2">
    <location>
        <begin position="153"/>
        <end position="210"/>
    </location>
</feature>
<evidence type="ECO:0000259" key="2">
    <source>
        <dbReference type="SMART" id="SM00421"/>
    </source>
</evidence>
<dbReference type="GO" id="GO:0003677">
    <property type="term" value="F:DNA binding"/>
    <property type="evidence" value="ECO:0007669"/>
    <property type="project" value="UniProtKB-KW"/>
</dbReference>
<evidence type="ECO:0000256" key="1">
    <source>
        <dbReference type="ARBA" id="ARBA00023125"/>
    </source>
</evidence>
<dbReference type="HOGENOM" id="CLU_075576_1_0_6"/>
<dbReference type="SMART" id="SM00421">
    <property type="entry name" value="HTH_LUXR"/>
    <property type="match status" value="1"/>
</dbReference>
<keyword evidence="1" id="KW-0238">DNA-binding</keyword>
<dbReference type="Proteomes" id="UP000008075">
    <property type="component" value="Chromosome"/>
</dbReference>
<accession>D3VJX2</accession>
<proteinExistence type="predicted"/>